<evidence type="ECO:0000313" key="2">
    <source>
        <dbReference type="EMBL" id="ORD93460.1"/>
    </source>
</evidence>
<dbReference type="PANTHER" id="PTHR32194">
    <property type="entry name" value="METALLOPROTEASE TLDD"/>
    <property type="match status" value="1"/>
</dbReference>
<dbReference type="OrthoDB" id="10248542at2759"/>
<sequence>MLQTTSTLAFKFKDGIIVAADTSVTYGSLAATKLNRIFCINNTLITFNGFVGDFLQVKKDLEQEIANDKSPIDAKGIFKFLQLVLYGARSKTEPKFCSIVVAGIGKANTNLGESGNPNMFLGTINSKGVFWEDTSVATGFASHFALPLFRATNLEEMN</sequence>
<name>A0A1Y1S5M6_9MICR</name>
<keyword evidence="3" id="KW-1185">Reference proteome</keyword>
<dbReference type="GO" id="GO:0051603">
    <property type="term" value="P:proteolysis involved in protein catabolic process"/>
    <property type="evidence" value="ECO:0007669"/>
    <property type="project" value="InterPro"/>
</dbReference>
<dbReference type="Pfam" id="PF00227">
    <property type="entry name" value="Proteasome"/>
    <property type="match status" value="1"/>
</dbReference>
<reference evidence="2 3" key="1">
    <citation type="journal article" date="2017" name="Environ. Microbiol.">
        <title>Decay of the glycolytic pathway and adaptation to intranuclear parasitism within Enterocytozoonidae microsporidia.</title>
        <authorList>
            <person name="Wiredu Boakye D."/>
            <person name="Jaroenlak P."/>
            <person name="Prachumwat A."/>
            <person name="Williams T.A."/>
            <person name="Bateman K.S."/>
            <person name="Itsathitphaisarn O."/>
            <person name="Sritunyalucksana K."/>
            <person name="Paszkiewicz K.H."/>
            <person name="Moore K.A."/>
            <person name="Stentiford G.D."/>
            <person name="Williams B.A."/>
        </authorList>
    </citation>
    <scope>NUCLEOTIDE SEQUENCE [LARGE SCALE GENOMIC DNA]</scope>
    <source>
        <strain evidence="2 3">GB1</strain>
    </source>
</reference>
<accession>A0A1Y1S5M6</accession>
<dbReference type="PANTHER" id="PTHR32194:SF6">
    <property type="entry name" value="PROTEASOME SUBUNIT BETA"/>
    <property type="match status" value="1"/>
</dbReference>
<keyword evidence="1" id="KW-0539">Nucleus</keyword>
<dbReference type="InterPro" id="IPR029055">
    <property type="entry name" value="Ntn_hydrolases_N"/>
</dbReference>
<dbReference type="GO" id="GO:0005737">
    <property type="term" value="C:cytoplasm"/>
    <property type="evidence" value="ECO:0007669"/>
    <property type="project" value="TreeGrafter"/>
</dbReference>
<comment type="caution">
    <text evidence="2">The sequence shown here is derived from an EMBL/GenBank/DDBJ whole genome shotgun (WGS) entry which is preliminary data.</text>
</comment>
<dbReference type="InterPro" id="IPR023333">
    <property type="entry name" value="Proteasome_suB-type"/>
</dbReference>
<evidence type="ECO:0000256" key="1">
    <source>
        <dbReference type="ARBA" id="ARBA00023242"/>
    </source>
</evidence>
<protein>
    <submittedName>
        <fullName evidence="2">PSB7</fullName>
    </submittedName>
</protein>
<organism evidence="2 3">
    <name type="scientific">Enterospora canceri</name>
    <dbReference type="NCBI Taxonomy" id="1081671"/>
    <lineage>
        <taxon>Eukaryota</taxon>
        <taxon>Fungi</taxon>
        <taxon>Fungi incertae sedis</taxon>
        <taxon>Microsporidia</taxon>
        <taxon>Enterocytozoonidae</taxon>
        <taxon>Enterospora</taxon>
    </lineage>
</organism>
<dbReference type="InterPro" id="IPR001353">
    <property type="entry name" value="Proteasome_sua/b"/>
</dbReference>
<proteinExistence type="predicted"/>
<dbReference type="SUPFAM" id="SSF56235">
    <property type="entry name" value="N-terminal nucleophile aminohydrolases (Ntn hydrolases)"/>
    <property type="match status" value="1"/>
</dbReference>
<dbReference type="GO" id="GO:0005839">
    <property type="term" value="C:proteasome core complex"/>
    <property type="evidence" value="ECO:0007669"/>
    <property type="project" value="InterPro"/>
</dbReference>
<evidence type="ECO:0000313" key="3">
    <source>
        <dbReference type="Proteomes" id="UP000192639"/>
    </source>
</evidence>
<dbReference type="Gene3D" id="3.60.20.10">
    <property type="entry name" value="Glutamine Phosphoribosylpyrophosphate, subunit 1, domain 1"/>
    <property type="match status" value="1"/>
</dbReference>
<gene>
    <name evidence="2" type="primary">PSB7</name>
    <name evidence="2" type="ORF">ECANGB1_2191</name>
</gene>
<dbReference type="AlphaFoldDB" id="A0A1Y1S5M6"/>
<dbReference type="Proteomes" id="UP000192639">
    <property type="component" value="Unassembled WGS sequence"/>
</dbReference>
<dbReference type="EMBL" id="LWDP01000080">
    <property type="protein sequence ID" value="ORD93460.1"/>
    <property type="molecule type" value="Genomic_DNA"/>
</dbReference>
<dbReference type="VEuPathDB" id="MicrosporidiaDB:ECANGB1_2191"/>